<reference evidence="2" key="1">
    <citation type="journal article" date="2024" name="Proc. Natl. Acad. Sci. U.S.A.">
        <title>Extraordinary preservation of gene collinearity over three hundred million years revealed in homosporous lycophytes.</title>
        <authorList>
            <person name="Li C."/>
            <person name="Wickell D."/>
            <person name="Kuo L.Y."/>
            <person name="Chen X."/>
            <person name="Nie B."/>
            <person name="Liao X."/>
            <person name="Peng D."/>
            <person name="Ji J."/>
            <person name="Jenkins J."/>
            <person name="Williams M."/>
            <person name="Shu S."/>
            <person name="Plott C."/>
            <person name="Barry K."/>
            <person name="Rajasekar S."/>
            <person name="Grimwood J."/>
            <person name="Han X."/>
            <person name="Sun S."/>
            <person name="Hou Z."/>
            <person name="He W."/>
            <person name="Dai G."/>
            <person name="Sun C."/>
            <person name="Schmutz J."/>
            <person name="Leebens-Mack J.H."/>
            <person name="Li F.W."/>
            <person name="Wang L."/>
        </authorList>
    </citation>
    <scope>NUCLEOTIDE SEQUENCE [LARGE SCALE GENOMIC DNA]</scope>
    <source>
        <strain evidence="2">cv. PW_Plant_1</strain>
    </source>
</reference>
<evidence type="ECO:0000313" key="2">
    <source>
        <dbReference type="Proteomes" id="UP001162992"/>
    </source>
</evidence>
<gene>
    <name evidence="1" type="ORF">O6H91_06G145200</name>
</gene>
<protein>
    <submittedName>
        <fullName evidence="1">Uncharacterized protein</fullName>
    </submittedName>
</protein>
<proteinExistence type="predicted"/>
<organism evidence="1 2">
    <name type="scientific">Diphasiastrum complanatum</name>
    <name type="common">Issler's clubmoss</name>
    <name type="synonym">Lycopodium complanatum</name>
    <dbReference type="NCBI Taxonomy" id="34168"/>
    <lineage>
        <taxon>Eukaryota</taxon>
        <taxon>Viridiplantae</taxon>
        <taxon>Streptophyta</taxon>
        <taxon>Embryophyta</taxon>
        <taxon>Tracheophyta</taxon>
        <taxon>Lycopodiopsida</taxon>
        <taxon>Lycopodiales</taxon>
        <taxon>Lycopodiaceae</taxon>
        <taxon>Lycopodioideae</taxon>
        <taxon>Diphasiastrum</taxon>
    </lineage>
</organism>
<dbReference type="Proteomes" id="UP001162992">
    <property type="component" value="Chromosome 6"/>
</dbReference>
<sequence length="100" mass="11950">MEGRPPDHQMSEVARHQPSEVARHMSLTKLRLARMRKVGDERLSEEIYETGFVKKEWDARKQRCVEMMMNVKLLNMILIRKVMTKKFLSLLIFNVFFLLI</sequence>
<comment type="caution">
    <text evidence="1">The sequence shown here is derived from an EMBL/GenBank/DDBJ whole genome shotgun (WGS) entry which is preliminary data.</text>
</comment>
<name>A0ACC2DKF6_DIPCM</name>
<keyword evidence="2" id="KW-1185">Reference proteome</keyword>
<dbReference type="EMBL" id="CM055097">
    <property type="protein sequence ID" value="KAJ7554557.1"/>
    <property type="molecule type" value="Genomic_DNA"/>
</dbReference>
<evidence type="ECO:0000313" key="1">
    <source>
        <dbReference type="EMBL" id="KAJ7554557.1"/>
    </source>
</evidence>
<accession>A0ACC2DKF6</accession>